<comment type="caution">
    <text evidence="13">The sequence shown here is derived from an EMBL/GenBank/DDBJ whole genome shotgun (WGS) entry which is preliminary data.</text>
</comment>
<evidence type="ECO:0000256" key="5">
    <source>
        <dbReference type="ARBA" id="ARBA00022679"/>
    </source>
</evidence>
<evidence type="ECO:0000256" key="1">
    <source>
        <dbReference type="ARBA" id="ARBA00022435"/>
    </source>
</evidence>
<evidence type="ECO:0000256" key="7">
    <source>
        <dbReference type="ARBA" id="ARBA00022777"/>
    </source>
</evidence>
<dbReference type="RefSeq" id="WP_002695881.1">
    <property type="nucleotide sequence ID" value="NZ_AAWS01000010.1"/>
</dbReference>
<dbReference type="eggNOG" id="COG4579">
    <property type="taxonomic scope" value="Bacteria"/>
</dbReference>
<evidence type="ECO:0000256" key="3">
    <source>
        <dbReference type="ARBA" id="ARBA00022527"/>
    </source>
</evidence>
<keyword evidence="7 13" id="KW-0418">Kinase</keyword>
<keyword evidence="8" id="KW-0378">Hydrolase</keyword>
<dbReference type="GO" id="GO:0004721">
    <property type="term" value="F:phosphoprotein phosphatase activity"/>
    <property type="evidence" value="ECO:0007669"/>
    <property type="project" value="UniProtKB-KW"/>
</dbReference>
<feature type="domain" description="Isocitrate dehydrogenase kinase/phosphatase (AceK) regulatory" evidence="12">
    <location>
        <begin position="12"/>
        <end position="308"/>
    </location>
</feature>
<dbReference type="GO" id="GO:0016208">
    <property type="term" value="F:AMP binding"/>
    <property type="evidence" value="ECO:0007669"/>
    <property type="project" value="TreeGrafter"/>
</dbReference>
<dbReference type="GO" id="GO:0005737">
    <property type="term" value="C:cytoplasm"/>
    <property type="evidence" value="ECO:0007669"/>
    <property type="project" value="InterPro"/>
</dbReference>
<name>A1ZIX6_MICM2</name>
<evidence type="ECO:0000256" key="8">
    <source>
        <dbReference type="ARBA" id="ARBA00022801"/>
    </source>
</evidence>
<sequence>MKYTTTQQIVNIIFEGFEKYFEGFRQITRSVEGDFKQENYQKIQGVASQRQGLYNQTLQSVLDQILNIRPTLENNQSDWAYLKQEYSVTVQNHSAGDIAETFFNSIYGRLYNYRHLNNEYLFVSKSYYKHRVTKGGVSAIYHTYQINDNHLFETIHQLLLDFNFDYENLDRDVGLITATLQQRVSPRFLKSHTITIEVLKSVFYRNKRGYIIGKLQVQGILMPFVLPILSVERKVIIETLITNPNSLSIVFSFAHSCFLADTPAPSLLIEFLQVLLPSKLTAELYSSIGFDNHCKTVLIRQLNAHIKKAPDEMVLWQNQTSTSMTTFTLPSFNMVFRVLHDQTSTSDKEAAIKDKYRTLSQKNRVGRMTQALEFYNFIFPKEIMSTQVLEHLCTQAPSQVKITGNNQISIAYLLVERRMVSLDLFLKKANVMARKLVMQDYGLAIKQLALANILPANLSLNCFGVSQHSRVICYNYEQLGWLSDVQPEGIHRLTQQIQAILKNDPELKEVLTEKHPGLLDKEYWKQLQSRVKSGEIADVPPYEKGLPIDNKTDMYSF</sequence>
<keyword evidence="3" id="KW-0723">Serine/threonine-protein kinase</keyword>
<dbReference type="GO" id="GO:0006097">
    <property type="term" value="P:glyoxylate cycle"/>
    <property type="evidence" value="ECO:0007669"/>
    <property type="project" value="UniProtKB-KW"/>
</dbReference>
<dbReference type="InterPro" id="IPR046855">
    <property type="entry name" value="AceK_kinase"/>
</dbReference>
<dbReference type="Proteomes" id="UP000004095">
    <property type="component" value="Unassembled WGS sequence"/>
</dbReference>
<evidence type="ECO:0000256" key="4">
    <source>
        <dbReference type="ARBA" id="ARBA00022532"/>
    </source>
</evidence>
<dbReference type="GO" id="GO:0004674">
    <property type="term" value="F:protein serine/threonine kinase activity"/>
    <property type="evidence" value="ECO:0007669"/>
    <property type="project" value="UniProtKB-KW"/>
</dbReference>
<evidence type="ECO:0000256" key="6">
    <source>
        <dbReference type="ARBA" id="ARBA00022741"/>
    </source>
</evidence>
<dbReference type="GO" id="GO:0005524">
    <property type="term" value="F:ATP binding"/>
    <property type="evidence" value="ECO:0007669"/>
    <property type="project" value="UniProtKB-KW"/>
</dbReference>
<dbReference type="InterPro" id="IPR046854">
    <property type="entry name" value="AceK_regulatory"/>
</dbReference>
<evidence type="ECO:0000313" key="13">
    <source>
        <dbReference type="EMBL" id="EAY29512.1"/>
    </source>
</evidence>
<dbReference type="OrthoDB" id="5287793at2"/>
<dbReference type="PANTHER" id="PTHR39559">
    <property type="match status" value="1"/>
</dbReference>
<dbReference type="InterPro" id="IPR010452">
    <property type="entry name" value="Isocitrate_DH_AceK"/>
</dbReference>
<organism evidence="13 14">
    <name type="scientific">Microscilla marina ATCC 23134</name>
    <dbReference type="NCBI Taxonomy" id="313606"/>
    <lineage>
        <taxon>Bacteria</taxon>
        <taxon>Pseudomonadati</taxon>
        <taxon>Bacteroidota</taxon>
        <taxon>Cytophagia</taxon>
        <taxon>Cytophagales</taxon>
        <taxon>Microscillaceae</taxon>
        <taxon>Microscilla</taxon>
    </lineage>
</organism>
<evidence type="ECO:0000259" key="11">
    <source>
        <dbReference type="Pfam" id="PF06315"/>
    </source>
</evidence>
<dbReference type="GO" id="GO:0006006">
    <property type="term" value="P:glucose metabolic process"/>
    <property type="evidence" value="ECO:0007669"/>
    <property type="project" value="InterPro"/>
</dbReference>
<dbReference type="PANTHER" id="PTHR39559:SF1">
    <property type="entry name" value="ISOCITRATE DEHYDROGENASE KINASE_PHOSPHATASE"/>
    <property type="match status" value="1"/>
</dbReference>
<keyword evidence="1" id="KW-0329">Glyoxylate bypass</keyword>
<protein>
    <submittedName>
        <fullName evidence="13">Isocitrate dehydrogenase kinase/phosphatase</fullName>
    </submittedName>
</protein>
<evidence type="ECO:0000256" key="9">
    <source>
        <dbReference type="ARBA" id="ARBA00022840"/>
    </source>
</evidence>
<reference evidence="13 14" key="1">
    <citation type="submission" date="2007-01" db="EMBL/GenBank/DDBJ databases">
        <authorList>
            <person name="Haygood M."/>
            <person name="Podell S."/>
            <person name="Anderson C."/>
            <person name="Hopkinson B."/>
            <person name="Roe K."/>
            <person name="Barbeau K."/>
            <person name="Gaasterland T."/>
            <person name="Ferriera S."/>
            <person name="Johnson J."/>
            <person name="Kravitz S."/>
            <person name="Beeson K."/>
            <person name="Sutton G."/>
            <person name="Rogers Y.-H."/>
            <person name="Friedman R."/>
            <person name="Frazier M."/>
            <person name="Venter J.C."/>
        </authorList>
    </citation>
    <scope>NUCLEOTIDE SEQUENCE [LARGE SCALE GENOMIC DNA]</scope>
    <source>
        <strain evidence="13 14">ATCC 23134</strain>
    </source>
</reference>
<dbReference type="PIRSF" id="PIRSF000719">
    <property type="entry name" value="AceK"/>
    <property type="match status" value="1"/>
</dbReference>
<accession>A1ZIX6</accession>
<proteinExistence type="predicted"/>
<keyword evidence="14" id="KW-1185">Reference proteome</keyword>
<dbReference type="AlphaFoldDB" id="A1ZIX6"/>
<evidence type="ECO:0000259" key="12">
    <source>
        <dbReference type="Pfam" id="PF20423"/>
    </source>
</evidence>
<evidence type="ECO:0000256" key="10">
    <source>
        <dbReference type="ARBA" id="ARBA00022912"/>
    </source>
</evidence>
<keyword evidence="4" id="KW-0816">Tricarboxylic acid cycle</keyword>
<keyword evidence="9" id="KW-0067">ATP-binding</keyword>
<gene>
    <name evidence="13" type="ORF">M23134_00396</name>
</gene>
<dbReference type="GO" id="GO:0008772">
    <property type="term" value="F:[isocitrate dehydrogenase (NADP+)] kinase activity"/>
    <property type="evidence" value="ECO:0007669"/>
    <property type="project" value="InterPro"/>
</dbReference>
<keyword evidence="5" id="KW-0808">Transferase</keyword>
<keyword evidence="2" id="KW-0963">Cytoplasm</keyword>
<keyword evidence="6" id="KW-0547">Nucleotide-binding</keyword>
<evidence type="ECO:0000313" key="14">
    <source>
        <dbReference type="Proteomes" id="UP000004095"/>
    </source>
</evidence>
<dbReference type="Pfam" id="PF20423">
    <property type="entry name" value="AceK_regulatory"/>
    <property type="match status" value="1"/>
</dbReference>
<dbReference type="GO" id="GO:0006099">
    <property type="term" value="P:tricarboxylic acid cycle"/>
    <property type="evidence" value="ECO:0007669"/>
    <property type="project" value="UniProtKB-KW"/>
</dbReference>
<feature type="domain" description="Isocitrate dehydrogenase kinase/phosphatase (AceK) kinase" evidence="11">
    <location>
        <begin position="322"/>
        <end position="486"/>
    </location>
</feature>
<dbReference type="Pfam" id="PF06315">
    <property type="entry name" value="AceK_kinase"/>
    <property type="match status" value="2"/>
</dbReference>
<keyword evidence="10" id="KW-0904">Protein phosphatase</keyword>
<evidence type="ECO:0000256" key="2">
    <source>
        <dbReference type="ARBA" id="ARBA00022490"/>
    </source>
</evidence>
<feature type="domain" description="Isocitrate dehydrogenase kinase/phosphatase (AceK) kinase" evidence="11">
    <location>
        <begin position="495"/>
        <end position="543"/>
    </location>
</feature>
<dbReference type="EMBL" id="AAWS01000010">
    <property type="protein sequence ID" value="EAY29512.1"/>
    <property type="molecule type" value="Genomic_DNA"/>
</dbReference>